<dbReference type="PANTHER" id="PTHR11358:SF26">
    <property type="entry name" value="GUANIDINO ACID HYDROLASE, MITOCHONDRIAL"/>
    <property type="match status" value="1"/>
</dbReference>
<feature type="signal peptide" evidence="4">
    <location>
        <begin position="1"/>
        <end position="21"/>
    </location>
</feature>
<comment type="caution">
    <text evidence="5">The sequence shown here is derived from an EMBL/GenBank/DDBJ whole genome shotgun (WGS) entry which is preliminary data.</text>
</comment>
<comment type="similarity">
    <text evidence="3">Belongs to the arginase family.</text>
</comment>
<feature type="chain" id="PRO_5042148571" evidence="4">
    <location>
        <begin position="22"/>
        <end position="398"/>
    </location>
</feature>
<dbReference type="PRINTS" id="PR00116">
    <property type="entry name" value="ARGINASE"/>
</dbReference>
<evidence type="ECO:0000313" key="6">
    <source>
        <dbReference type="Proteomes" id="UP001218218"/>
    </source>
</evidence>
<dbReference type="FunFam" id="3.40.800.10:FF:000014">
    <property type="entry name" value="Arginase family protein"/>
    <property type="match status" value="1"/>
</dbReference>
<keyword evidence="4" id="KW-0732">Signal</keyword>
<name>A0AAD7AJY9_9AGAR</name>
<sequence>MQSYLLTIVCLATLQFRPAYGHRPHSNGHQFPLTESEAAPQTWLEKYGKQIDQPFSGPLAFSHLPYTRCLEDEEELFDIAILGMPFDTGVSYRPGARFGPYAIRSGSRRQRDARGYTMSWGNNPYSFGSKIVDCGDVPVNPFDNALAVDQMEVAYSTLLSRPTLAKSGLSTQNLALDGVDHPRIVSLGGDHTIVLPILRALHKKYGAISVIHFDAHLDTWPGYAGGVTEQSKVTHGTFFYLAQEEGLISNTSIHAGIRCKLGGAEDLENDEAVGFQLITTDDIDDLGVSEIIRLIRERVGSSPVYLNLDIDVIDPGIAPATGTPEAGGWTTRELKRIIRGLAGLNFVGADLVEVSPAYDVAEVTAVAAADLVHDFLSMFLSDKPPSSRSRRAPARDEL</sequence>
<dbReference type="EMBL" id="JARIHO010000005">
    <property type="protein sequence ID" value="KAJ7361136.1"/>
    <property type="molecule type" value="Genomic_DNA"/>
</dbReference>
<evidence type="ECO:0000256" key="2">
    <source>
        <dbReference type="ARBA" id="ARBA00022801"/>
    </source>
</evidence>
<keyword evidence="2" id="KW-0378">Hydrolase</keyword>
<keyword evidence="1" id="KW-0479">Metal-binding</keyword>
<reference evidence="5" key="1">
    <citation type="submission" date="2023-03" db="EMBL/GenBank/DDBJ databases">
        <title>Massive genome expansion in bonnet fungi (Mycena s.s.) driven by repeated elements and novel gene families across ecological guilds.</title>
        <authorList>
            <consortium name="Lawrence Berkeley National Laboratory"/>
            <person name="Harder C.B."/>
            <person name="Miyauchi S."/>
            <person name="Viragh M."/>
            <person name="Kuo A."/>
            <person name="Thoen E."/>
            <person name="Andreopoulos B."/>
            <person name="Lu D."/>
            <person name="Skrede I."/>
            <person name="Drula E."/>
            <person name="Henrissat B."/>
            <person name="Morin E."/>
            <person name="Kohler A."/>
            <person name="Barry K."/>
            <person name="LaButti K."/>
            <person name="Morin E."/>
            <person name="Salamov A."/>
            <person name="Lipzen A."/>
            <person name="Mereny Z."/>
            <person name="Hegedus B."/>
            <person name="Baldrian P."/>
            <person name="Stursova M."/>
            <person name="Weitz H."/>
            <person name="Taylor A."/>
            <person name="Grigoriev I.V."/>
            <person name="Nagy L.G."/>
            <person name="Martin F."/>
            <person name="Kauserud H."/>
        </authorList>
    </citation>
    <scope>NUCLEOTIDE SEQUENCE</scope>
    <source>
        <strain evidence="5">CBHHK002</strain>
    </source>
</reference>
<accession>A0AAD7AJY9</accession>
<dbReference type="CDD" id="cd11592">
    <property type="entry name" value="Agmatinase_PAH"/>
    <property type="match status" value="1"/>
</dbReference>
<dbReference type="GO" id="GO:0008783">
    <property type="term" value="F:agmatinase activity"/>
    <property type="evidence" value="ECO:0007669"/>
    <property type="project" value="TreeGrafter"/>
</dbReference>
<keyword evidence="6" id="KW-1185">Reference proteome</keyword>
<evidence type="ECO:0000256" key="4">
    <source>
        <dbReference type="SAM" id="SignalP"/>
    </source>
</evidence>
<dbReference type="PANTHER" id="PTHR11358">
    <property type="entry name" value="ARGINASE/AGMATINASE"/>
    <property type="match status" value="1"/>
</dbReference>
<dbReference type="AlphaFoldDB" id="A0AAD7AJY9"/>
<dbReference type="GO" id="GO:0033389">
    <property type="term" value="P:putrescine biosynthetic process from arginine, via agmatine"/>
    <property type="evidence" value="ECO:0007669"/>
    <property type="project" value="TreeGrafter"/>
</dbReference>
<dbReference type="PROSITE" id="PS51409">
    <property type="entry name" value="ARGINASE_2"/>
    <property type="match status" value="1"/>
</dbReference>
<evidence type="ECO:0000313" key="5">
    <source>
        <dbReference type="EMBL" id="KAJ7361136.1"/>
    </source>
</evidence>
<gene>
    <name evidence="5" type="ORF">DFH08DRAFT_921280</name>
</gene>
<dbReference type="GO" id="GO:0046872">
    <property type="term" value="F:metal ion binding"/>
    <property type="evidence" value="ECO:0007669"/>
    <property type="project" value="UniProtKB-KW"/>
</dbReference>
<dbReference type="SUPFAM" id="SSF52768">
    <property type="entry name" value="Arginase/deacetylase"/>
    <property type="match status" value="1"/>
</dbReference>
<evidence type="ECO:0000256" key="1">
    <source>
        <dbReference type="ARBA" id="ARBA00022723"/>
    </source>
</evidence>
<dbReference type="InterPro" id="IPR006035">
    <property type="entry name" value="Ureohydrolase"/>
</dbReference>
<dbReference type="Proteomes" id="UP001218218">
    <property type="component" value="Unassembled WGS sequence"/>
</dbReference>
<evidence type="ECO:0000256" key="3">
    <source>
        <dbReference type="PROSITE-ProRule" id="PRU00742"/>
    </source>
</evidence>
<dbReference type="Pfam" id="PF00491">
    <property type="entry name" value="Arginase"/>
    <property type="match status" value="1"/>
</dbReference>
<dbReference type="InterPro" id="IPR023696">
    <property type="entry name" value="Ureohydrolase_dom_sf"/>
</dbReference>
<protein>
    <submittedName>
        <fullName evidence="5">Arginase/deacetylase</fullName>
    </submittedName>
</protein>
<dbReference type="Gene3D" id="3.40.800.10">
    <property type="entry name" value="Ureohydrolase domain"/>
    <property type="match status" value="1"/>
</dbReference>
<proteinExistence type="inferred from homology"/>
<organism evidence="5 6">
    <name type="scientific">Mycena albidolilacea</name>
    <dbReference type="NCBI Taxonomy" id="1033008"/>
    <lineage>
        <taxon>Eukaryota</taxon>
        <taxon>Fungi</taxon>
        <taxon>Dikarya</taxon>
        <taxon>Basidiomycota</taxon>
        <taxon>Agaricomycotina</taxon>
        <taxon>Agaricomycetes</taxon>
        <taxon>Agaricomycetidae</taxon>
        <taxon>Agaricales</taxon>
        <taxon>Marasmiineae</taxon>
        <taxon>Mycenaceae</taxon>
        <taxon>Mycena</taxon>
    </lineage>
</organism>